<dbReference type="RefSeq" id="XP_029221605.1">
    <property type="nucleotide sequence ID" value="XM_029362640.1"/>
</dbReference>
<dbReference type="GO" id="GO:0005737">
    <property type="term" value="C:cytoplasm"/>
    <property type="evidence" value="ECO:0007669"/>
    <property type="project" value="TreeGrafter"/>
</dbReference>
<dbReference type="EMBL" id="NWUJ01000002">
    <property type="protein sequence ID" value="PFH37596.1"/>
    <property type="molecule type" value="Genomic_DNA"/>
</dbReference>
<dbReference type="PANTHER" id="PTHR11188:SF17">
    <property type="entry name" value="FI21816P1"/>
    <property type="match status" value="1"/>
</dbReference>
<comment type="caution">
    <text evidence="2">The sequence shown here is derived from an EMBL/GenBank/DDBJ whole genome shotgun (WGS) entry which is preliminary data.</text>
</comment>
<dbReference type="InterPro" id="IPR014756">
    <property type="entry name" value="Ig_E-set"/>
</dbReference>
<dbReference type="GO" id="GO:0015031">
    <property type="term" value="P:protein transport"/>
    <property type="evidence" value="ECO:0007669"/>
    <property type="project" value="TreeGrafter"/>
</dbReference>
<dbReference type="AlphaFoldDB" id="A0A2A9MN52"/>
<dbReference type="InterPro" id="IPR011021">
    <property type="entry name" value="Arrestin-like_N"/>
</dbReference>
<dbReference type="GeneID" id="40309035"/>
<dbReference type="KEGG" id="bbes:BESB_040540"/>
<proteinExistence type="predicted"/>
<keyword evidence="3" id="KW-1185">Reference proteome</keyword>
<dbReference type="InterPro" id="IPR011022">
    <property type="entry name" value="Arrestin_C-like"/>
</dbReference>
<dbReference type="Gene3D" id="2.60.40.640">
    <property type="match status" value="2"/>
</dbReference>
<reference evidence="2 3" key="1">
    <citation type="submission" date="2017-09" db="EMBL/GenBank/DDBJ databases">
        <title>Genome sequencing of Besnoitia besnoiti strain Bb-Ger1.</title>
        <authorList>
            <person name="Schares G."/>
            <person name="Venepally P."/>
            <person name="Lorenzi H.A."/>
        </authorList>
    </citation>
    <scope>NUCLEOTIDE SEQUENCE [LARGE SCALE GENOMIC DNA]</scope>
    <source>
        <strain evidence="2 3">Bb-Ger1</strain>
    </source>
</reference>
<dbReference type="InterPro" id="IPR050357">
    <property type="entry name" value="Arrestin_domain-protein"/>
</dbReference>
<dbReference type="Proteomes" id="UP000224006">
    <property type="component" value="Chromosome II"/>
</dbReference>
<dbReference type="PANTHER" id="PTHR11188">
    <property type="entry name" value="ARRESTIN DOMAIN CONTAINING PROTEIN"/>
    <property type="match status" value="1"/>
</dbReference>
<evidence type="ECO:0000313" key="2">
    <source>
        <dbReference type="EMBL" id="PFH37596.1"/>
    </source>
</evidence>
<name>A0A2A9MN52_BESBE</name>
<dbReference type="Pfam" id="PF00339">
    <property type="entry name" value="Arrestin_N"/>
    <property type="match status" value="1"/>
</dbReference>
<dbReference type="InterPro" id="IPR014752">
    <property type="entry name" value="Arrestin-like_C"/>
</dbReference>
<evidence type="ECO:0000313" key="3">
    <source>
        <dbReference type="Proteomes" id="UP000224006"/>
    </source>
</evidence>
<dbReference type="VEuPathDB" id="ToxoDB:BESB_040540"/>
<accession>A0A2A9MN52</accession>
<organism evidence="2 3">
    <name type="scientific">Besnoitia besnoiti</name>
    <name type="common">Apicomplexan protozoan</name>
    <dbReference type="NCBI Taxonomy" id="94643"/>
    <lineage>
        <taxon>Eukaryota</taxon>
        <taxon>Sar</taxon>
        <taxon>Alveolata</taxon>
        <taxon>Apicomplexa</taxon>
        <taxon>Conoidasida</taxon>
        <taxon>Coccidia</taxon>
        <taxon>Eucoccidiorida</taxon>
        <taxon>Eimeriorina</taxon>
        <taxon>Sarcocystidae</taxon>
        <taxon>Besnoitia</taxon>
    </lineage>
</organism>
<feature type="domain" description="Arrestin C-terminal-like" evidence="1">
    <location>
        <begin position="251"/>
        <end position="371"/>
    </location>
</feature>
<protein>
    <submittedName>
        <fullName evidence="2">Arrestin (Or s-antigen), n-terminal domain-containing protein</fullName>
    </submittedName>
</protein>
<gene>
    <name evidence="2" type="ORF">BESB_040540</name>
</gene>
<evidence type="ECO:0000259" key="1">
    <source>
        <dbReference type="SMART" id="SM01017"/>
    </source>
</evidence>
<dbReference type="Pfam" id="PF02752">
    <property type="entry name" value="Arrestin_C"/>
    <property type="match status" value="1"/>
</dbReference>
<dbReference type="SMART" id="SM01017">
    <property type="entry name" value="Arrestin_C"/>
    <property type="match status" value="1"/>
</dbReference>
<dbReference type="OrthoDB" id="291852at2759"/>
<sequence length="434" mass="47392">MGAGWSDSNNIYIFVNEPIYSPGEQVNGEIFVNVVEDISGGRLMLYLDGEEDVNYTDTQGLRSTYVTEKKLYYTASKNLYTFENGVLPAGKYRFPFCFVLPPAICPNCSVAGLVGKGTKTARYAGYVTYKIRCQVEETVTTPPPELSSVSPPVASAGLSIFTGRMNDAASYLSDDFEVIEVSGDTPEQFDNLMKEAPLNGFLRNKLSKSARTKPVGDLVQEVELSIKVPTEEPNVTQSDIVQHFRTLGCVPSGSLATSVTADRLSCFPGDGVTVNVEIQNRTRKRIKDVEACVVREVIFSVNSREKFTAREVVASEKVPGIPRQKEAKASGRESLHITVTMPPGTQPTMSSTLLRLQYKLEVALKLGEKPFVSSLDLVVLKKSQTQNEYLASLKAPRGWDGVALLPGTDLAMIKVRGAPSPDRGEYTGIGTVIF</sequence>
<dbReference type="SUPFAM" id="SSF81296">
    <property type="entry name" value="E set domains"/>
    <property type="match status" value="2"/>
</dbReference>